<organism evidence="6 7">
    <name type="scientific">Sphingobacterium athyrii</name>
    <dbReference type="NCBI Taxonomy" id="2152717"/>
    <lineage>
        <taxon>Bacteria</taxon>
        <taxon>Pseudomonadati</taxon>
        <taxon>Bacteroidota</taxon>
        <taxon>Sphingobacteriia</taxon>
        <taxon>Sphingobacteriales</taxon>
        <taxon>Sphingobacteriaceae</taxon>
        <taxon>Sphingobacterium</taxon>
    </lineage>
</organism>
<evidence type="ECO:0000313" key="7">
    <source>
        <dbReference type="Proteomes" id="UP000250831"/>
    </source>
</evidence>
<evidence type="ECO:0000256" key="1">
    <source>
        <dbReference type="ARBA" id="ARBA00001561"/>
    </source>
</evidence>
<dbReference type="SUPFAM" id="SSF55846">
    <property type="entry name" value="N-acetylmuramoyl-L-alanine amidase-like"/>
    <property type="match status" value="1"/>
</dbReference>
<evidence type="ECO:0000256" key="3">
    <source>
        <dbReference type="ARBA" id="ARBA00022801"/>
    </source>
</evidence>
<dbReference type="PANTHER" id="PTHR30417:SF1">
    <property type="entry name" value="N-ACETYLMURAMOYL-L-ALANINE AMIDASE AMID"/>
    <property type="match status" value="1"/>
</dbReference>
<dbReference type="RefSeq" id="WP_108636571.1">
    <property type="nucleotide sequence ID" value="NZ_QCXX01000009.1"/>
</dbReference>
<comment type="catalytic activity">
    <reaction evidence="1">
        <text>Hydrolyzes the link between N-acetylmuramoyl residues and L-amino acid residues in certain cell-wall glycopeptides.</text>
        <dbReference type="EC" id="3.5.1.28"/>
    </reaction>
</comment>
<feature type="domain" description="N-acetylmuramoyl-L-alanine amidase" evidence="5">
    <location>
        <begin position="15"/>
        <end position="144"/>
    </location>
</feature>
<evidence type="ECO:0000256" key="2">
    <source>
        <dbReference type="ARBA" id="ARBA00011901"/>
    </source>
</evidence>
<dbReference type="EMBL" id="QCXX01000009">
    <property type="protein sequence ID" value="PUV21747.1"/>
    <property type="molecule type" value="Genomic_DNA"/>
</dbReference>
<dbReference type="Gene3D" id="3.40.80.10">
    <property type="entry name" value="Peptidoglycan recognition protein-like"/>
    <property type="match status" value="1"/>
</dbReference>
<name>A0A363NM05_9SPHI</name>
<dbReference type="EC" id="3.5.1.28" evidence="2"/>
<dbReference type="Pfam" id="PF01510">
    <property type="entry name" value="Amidase_2"/>
    <property type="match status" value="1"/>
</dbReference>
<keyword evidence="4" id="KW-0961">Cell wall biogenesis/degradation</keyword>
<protein>
    <recommendedName>
        <fullName evidence="2">N-acetylmuramoyl-L-alanine amidase</fullName>
        <ecNumber evidence="2">3.5.1.28</ecNumber>
    </recommendedName>
</protein>
<dbReference type="Proteomes" id="UP000250831">
    <property type="component" value="Unassembled WGS sequence"/>
</dbReference>
<dbReference type="GO" id="GO:0009253">
    <property type="term" value="P:peptidoglycan catabolic process"/>
    <property type="evidence" value="ECO:0007669"/>
    <property type="project" value="InterPro"/>
</dbReference>
<dbReference type="InterPro" id="IPR002502">
    <property type="entry name" value="Amidase_domain"/>
</dbReference>
<dbReference type="OrthoDB" id="9794842at2"/>
<dbReference type="GO" id="GO:0009254">
    <property type="term" value="P:peptidoglycan turnover"/>
    <property type="evidence" value="ECO:0007669"/>
    <property type="project" value="TreeGrafter"/>
</dbReference>
<proteinExistence type="predicted"/>
<evidence type="ECO:0000259" key="5">
    <source>
        <dbReference type="SMART" id="SM00644"/>
    </source>
</evidence>
<keyword evidence="7" id="KW-1185">Reference proteome</keyword>
<evidence type="ECO:0000313" key="6">
    <source>
        <dbReference type="EMBL" id="PUV21747.1"/>
    </source>
</evidence>
<dbReference type="GO" id="GO:0008745">
    <property type="term" value="F:N-acetylmuramoyl-L-alanine amidase activity"/>
    <property type="evidence" value="ECO:0007669"/>
    <property type="project" value="UniProtKB-EC"/>
</dbReference>
<accession>A0A363NM05</accession>
<dbReference type="GO" id="GO:0071555">
    <property type="term" value="P:cell wall organization"/>
    <property type="evidence" value="ECO:0007669"/>
    <property type="project" value="UniProtKB-KW"/>
</dbReference>
<keyword evidence="3" id="KW-0378">Hydrolase</keyword>
<gene>
    <name evidence="6" type="ORF">DCO56_25785</name>
</gene>
<dbReference type="InterPro" id="IPR036505">
    <property type="entry name" value="Amidase/PGRP_sf"/>
</dbReference>
<comment type="caution">
    <text evidence="6">The sequence shown here is derived from an EMBL/GenBank/DDBJ whole genome shotgun (WGS) entry which is preliminary data.</text>
</comment>
<dbReference type="InterPro" id="IPR051206">
    <property type="entry name" value="NAMLAA_amidase_2"/>
</dbReference>
<reference evidence="6 7" key="1">
    <citation type="submission" date="2018-04" db="EMBL/GenBank/DDBJ databases">
        <title>Sphingobacterium sp. M46 Genome.</title>
        <authorList>
            <person name="Cheng J."/>
            <person name="Li Y."/>
        </authorList>
    </citation>
    <scope>NUCLEOTIDE SEQUENCE [LARGE SCALE GENOMIC DNA]</scope>
    <source>
        <strain evidence="6 7">M46</strain>
    </source>
</reference>
<dbReference type="AlphaFoldDB" id="A0A363NM05"/>
<dbReference type="SMART" id="SM00644">
    <property type="entry name" value="Ami_2"/>
    <property type="match status" value="1"/>
</dbReference>
<dbReference type="PANTHER" id="PTHR30417">
    <property type="entry name" value="N-ACETYLMURAMOYL-L-ALANINE AMIDASE AMID"/>
    <property type="match status" value="1"/>
</dbReference>
<dbReference type="CDD" id="cd06583">
    <property type="entry name" value="PGRP"/>
    <property type="match status" value="1"/>
</dbReference>
<sequence>MDIEKNQLVGASYQETSNKGSVISPIFIIMHYDGASNATSAIHWMLDPKSRVSAHVHISRDGIVTQLAPFNIKCWHAGRSSWAGLKDLNNYSIGIELQNKGNEVYTEKQITAAIEVCEAIVAHYPIQEILGHSDIAPGRKEDPGKQFPWIKFKSLIKKNYYGNT</sequence>
<evidence type="ECO:0000256" key="4">
    <source>
        <dbReference type="ARBA" id="ARBA00023316"/>
    </source>
</evidence>